<dbReference type="RefSeq" id="WP_183590909.1">
    <property type="nucleotide sequence ID" value="NZ_JACHWR010000001.1"/>
</dbReference>
<evidence type="ECO:0000313" key="2">
    <source>
        <dbReference type="Proteomes" id="UP000589626"/>
    </source>
</evidence>
<accession>A0A7W4VSE8</accession>
<dbReference type="Proteomes" id="UP000589626">
    <property type="component" value="Unassembled WGS sequence"/>
</dbReference>
<dbReference type="EMBL" id="JACHWR010000001">
    <property type="protein sequence ID" value="MBB3040942.1"/>
    <property type="molecule type" value="Genomic_DNA"/>
</dbReference>
<keyword evidence="2" id="KW-1185">Reference proteome</keyword>
<dbReference type="AlphaFoldDB" id="A0A7W4VSE8"/>
<organism evidence="1 2">
    <name type="scientific">Nocardioides soli</name>
    <dbReference type="NCBI Taxonomy" id="1036020"/>
    <lineage>
        <taxon>Bacteria</taxon>
        <taxon>Bacillati</taxon>
        <taxon>Actinomycetota</taxon>
        <taxon>Actinomycetes</taxon>
        <taxon>Propionibacteriales</taxon>
        <taxon>Nocardioidaceae</taxon>
        <taxon>Nocardioides</taxon>
    </lineage>
</organism>
<comment type="caution">
    <text evidence="1">The sequence shown here is derived from an EMBL/GenBank/DDBJ whole genome shotgun (WGS) entry which is preliminary data.</text>
</comment>
<name>A0A7W4VSE8_9ACTN</name>
<reference evidence="1 2" key="1">
    <citation type="submission" date="2020-08" db="EMBL/GenBank/DDBJ databases">
        <title>Sequencing the genomes of 1000 actinobacteria strains.</title>
        <authorList>
            <person name="Klenk H.-P."/>
        </authorList>
    </citation>
    <scope>NUCLEOTIDE SEQUENCE [LARGE SCALE GENOMIC DNA]</scope>
    <source>
        <strain evidence="1 2">DSM 105498</strain>
    </source>
</reference>
<evidence type="ECO:0000313" key="1">
    <source>
        <dbReference type="EMBL" id="MBB3040942.1"/>
    </source>
</evidence>
<proteinExistence type="predicted"/>
<gene>
    <name evidence="1" type="ORF">FHU40_000743</name>
</gene>
<protein>
    <submittedName>
        <fullName evidence="1">Uncharacterized protein</fullName>
    </submittedName>
</protein>
<sequence length="65" mass="6879">MGIIDLVDQSAATALEHAAELQDHLKTAGSGATMAECRAEMHRLVGDIVSLRNAAELLKRAQHAA</sequence>